<dbReference type="Gene3D" id="3.20.20.300">
    <property type="entry name" value="Glycoside hydrolase, family 3, N-terminal domain"/>
    <property type="match status" value="1"/>
</dbReference>
<sequence>MTLAEKVTFLHQHAPAVPRLGLAAFRTGTEALHGVSWLGTATVFPQPVGLAATWDPDLLERVGAAVATEVRAKRAQDPTVSLNVWAPVVNTLRHPLWGRGEEGYSEDADLTAVLATGYCRGLRGTDPTVWATVPTLKHYLAYSNETDRAVTSSHLPPQALREHELPSFTGPLAAGVVGAVMPSYNLVNGRPNHVARELLDELRTWAPHEVAVVSDAQAPSNLVDGERYHDDHVTSHAAALRAGVDSFTDNSADSAPTVERITAALAAGLVTEADVDRAVLRVLLLRERTGELAGADPYGVGADAIDTPEHRVLAREAAGRGVVVLADDGGVLPLRAPAVVAVVGPFADHVVHDWYSGTPPYLSTVAGALAERYPDADVRIADGADRVALRSLVHDRYLALDPRDTALVASAVAPDEATWLDVTDWGDDVVTLRSAASGRLVSGASWTLRADADRVGGWVAQETFRVRTHDDGTVSLQHVGSGRWLRVQHGSGLLVAEASERTAERFARHVVRAGTAHVAEVCAGADVVVVAVGNDPHVAGRETEDRPGLELPPASRELWRTARAHARAAVLAVVSSYPYAVGDEAAAADAVVWTCHAGQELGHGLVDVLSGDREPTGRLAQTWWRRAEDAGDLLDHDVVGNGQTYRWGAAEPLYAFGHGLSYTRVEHVGLTLSAPTVEAPEPTTVHTPAARPETPRPEAAVVASVTLHNAGGRPVDELVAVHVQAPALPVPAPLRRLAAWTRVALAPGETRTVDLGVPLGTLAVWDVGATPAPGSPVVGTPGAFRVQPGTYRLTVGRSAHDDAANADLVVTGPPAPVRRPDVLEAHAFHAYAGAVTSDRSRAAGSCVEVLPSAHRGWVRHDRLDLAGARALRLEVAPRALPGWSAPTVALALRPTGTGAWRPLGPPVAVPEAGDGATPADRREAAYAWRWVEVPVPDEALPAGPVDLRLELVGAARVARVEVVR</sequence>
<dbReference type="RefSeq" id="WP_090033430.1">
    <property type="nucleotide sequence ID" value="NZ_BONM01000011.1"/>
</dbReference>
<dbReference type="STRING" id="988821.SAMN05421867_11068"/>
<keyword evidence="3" id="KW-0378">Hydrolase</keyword>
<dbReference type="PRINTS" id="PR00133">
    <property type="entry name" value="GLHYDRLASE3"/>
</dbReference>
<dbReference type="Pfam" id="PF00933">
    <property type="entry name" value="Glyco_hydro_3"/>
    <property type="match status" value="1"/>
</dbReference>
<dbReference type="InterPro" id="IPR026891">
    <property type="entry name" value="Fn3-like"/>
</dbReference>
<evidence type="ECO:0000256" key="2">
    <source>
        <dbReference type="ARBA" id="ARBA00022729"/>
    </source>
</evidence>
<dbReference type="PANTHER" id="PTHR42721:SF3">
    <property type="entry name" value="BETA-D-XYLOSIDASE 5-RELATED"/>
    <property type="match status" value="1"/>
</dbReference>
<feature type="domain" description="Fibronectin type III-like" evidence="4">
    <location>
        <begin position="717"/>
        <end position="799"/>
    </location>
</feature>
<name>A0A1I0Z9M1_9CELL</name>
<dbReference type="EMBL" id="FOKA01000010">
    <property type="protein sequence ID" value="SFB22335.1"/>
    <property type="molecule type" value="Genomic_DNA"/>
</dbReference>
<dbReference type="OrthoDB" id="3187562at2"/>
<dbReference type="InterPro" id="IPR013783">
    <property type="entry name" value="Ig-like_fold"/>
</dbReference>
<proteinExistence type="inferred from homology"/>
<accession>A0A1I0Z9M1</accession>
<dbReference type="InterPro" id="IPR002772">
    <property type="entry name" value="Glyco_hydro_3_C"/>
</dbReference>
<dbReference type="InterPro" id="IPR036962">
    <property type="entry name" value="Glyco_hydro_3_N_sf"/>
</dbReference>
<evidence type="ECO:0000256" key="1">
    <source>
        <dbReference type="ARBA" id="ARBA00005336"/>
    </source>
</evidence>
<evidence type="ECO:0000259" key="4">
    <source>
        <dbReference type="SMART" id="SM01217"/>
    </source>
</evidence>
<dbReference type="Proteomes" id="UP000199012">
    <property type="component" value="Unassembled WGS sequence"/>
</dbReference>
<dbReference type="InterPro" id="IPR044993">
    <property type="entry name" value="BXL"/>
</dbReference>
<dbReference type="Gene3D" id="2.60.120.380">
    <property type="match status" value="1"/>
</dbReference>
<dbReference type="GO" id="GO:0031222">
    <property type="term" value="P:arabinan catabolic process"/>
    <property type="evidence" value="ECO:0007669"/>
    <property type="project" value="TreeGrafter"/>
</dbReference>
<evidence type="ECO:0000313" key="5">
    <source>
        <dbReference type="EMBL" id="SFB22335.1"/>
    </source>
</evidence>
<dbReference type="InterPro" id="IPR001764">
    <property type="entry name" value="Glyco_hydro_3_N"/>
</dbReference>
<dbReference type="SUPFAM" id="SSF50405">
    <property type="entry name" value="Actin-crosslinking proteins"/>
    <property type="match status" value="1"/>
</dbReference>
<dbReference type="Gene3D" id="3.40.50.1700">
    <property type="entry name" value="Glycoside hydrolase family 3 C-terminal domain"/>
    <property type="match status" value="1"/>
</dbReference>
<dbReference type="InterPro" id="IPR008999">
    <property type="entry name" value="Actin-crosslinking"/>
</dbReference>
<dbReference type="InterPro" id="IPR017853">
    <property type="entry name" value="GH"/>
</dbReference>
<dbReference type="InterPro" id="IPR036881">
    <property type="entry name" value="Glyco_hydro_3_C_sf"/>
</dbReference>
<evidence type="ECO:0000256" key="3">
    <source>
        <dbReference type="ARBA" id="ARBA00022801"/>
    </source>
</evidence>
<dbReference type="AlphaFoldDB" id="A0A1I0Z9M1"/>
<dbReference type="GO" id="GO:0045493">
    <property type="term" value="P:xylan catabolic process"/>
    <property type="evidence" value="ECO:0007669"/>
    <property type="project" value="InterPro"/>
</dbReference>
<organism evidence="5 6">
    <name type="scientific">Cellulomonas marina</name>
    <dbReference type="NCBI Taxonomy" id="988821"/>
    <lineage>
        <taxon>Bacteria</taxon>
        <taxon>Bacillati</taxon>
        <taxon>Actinomycetota</taxon>
        <taxon>Actinomycetes</taxon>
        <taxon>Micrococcales</taxon>
        <taxon>Cellulomonadaceae</taxon>
        <taxon>Cellulomonas</taxon>
    </lineage>
</organism>
<protein>
    <submittedName>
        <fullName evidence="5">Beta-glucosidase</fullName>
    </submittedName>
</protein>
<dbReference type="SUPFAM" id="SSF52279">
    <property type="entry name" value="Beta-D-glucan exohydrolase, C-terminal domain"/>
    <property type="match status" value="1"/>
</dbReference>
<dbReference type="CDD" id="cd23343">
    <property type="entry name" value="beta-trefoil_FSCN_BglX-like"/>
    <property type="match status" value="1"/>
</dbReference>
<dbReference type="Pfam" id="PF14310">
    <property type="entry name" value="Fn3-like"/>
    <property type="match status" value="1"/>
</dbReference>
<keyword evidence="6" id="KW-1185">Reference proteome</keyword>
<evidence type="ECO:0000313" key="6">
    <source>
        <dbReference type="Proteomes" id="UP000199012"/>
    </source>
</evidence>
<keyword evidence="2" id="KW-0732">Signal</keyword>
<dbReference type="Gene3D" id="2.60.40.10">
    <property type="entry name" value="Immunoglobulins"/>
    <property type="match status" value="1"/>
</dbReference>
<gene>
    <name evidence="5" type="ORF">SAMN05421867_11068</name>
</gene>
<dbReference type="PANTHER" id="PTHR42721">
    <property type="entry name" value="SUGAR HYDROLASE-RELATED"/>
    <property type="match status" value="1"/>
</dbReference>
<dbReference type="Pfam" id="PF01915">
    <property type="entry name" value="Glyco_hydro_3_C"/>
    <property type="match status" value="1"/>
</dbReference>
<dbReference type="SMART" id="SM01217">
    <property type="entry name" value="Fn3_like"/>
    <property type="match status" value="1"/>
</dbReference>
<dbReference type="SUPFAM" id="SSF51445">
    <property type="entry name" value="(Trans)glycosidases"/>
    <property type="match status" value="1"/>
</dbReference>
<reference evidence="5 6" key="1">
    <citation type="submission" date="2016-10" db="EMBL/GenBank/DDBJ databases">
        <authorList>
            <person name="de Groot N.N."/>
        </authorList>
    </citation>
    <scope>NUCLEOTIDE SEQUENCE [LARGE SCALE GENOMIC DNA]</scope>
    <source>
        <strain evidence="5 6">CGMCC 4.6945</strain>
    </source>
</reference>
<comment type="similarity">
    <text evidence="1">Belongs to the glycosyl hydrolase 3 family.</text>
</comment>
<dbReference type="GO" id="GO:0046556">
    <property type="term" value="F:alpha-L-arabinofuranosidase activity"/>
    <property type="evidence" value="ECO:0007669"/>
    <property type="project" value="TreeGrafter"/>
</dbReference>
<dbReference type="GO" id="GO:0009044">
    <property type="term" value="F:xylan 1,4-beta-xylosidase activity"/>
    <property type="evidence" value="ECO:0007669"/>
    <property type="project" value="InterPro"/>
</dbReference>